<reference evidence="2 3" key="1">
    <citation type="journal article" date="2019" name="Nat. Ecol. Evol.">
        <title>Megaphylogeny resolves global patterns of mushroom evolution.</title>
        <authorList>
            <person name="Varga T."/>
            <person name="Krizsan K."/>
            <person name="Foldi C."/>
            <person name="Dima B."/>
            <person name="Sanchez-Garcia M."/>
            <person name="Sanchez-Ramirez S."/>
            <person name="Szollosi G.J."/>
            <person name="Szarkandi J.G."/>
            <person name="Papp V."/>
            <person name="Albert L."/>
            <person name="Andreopoulos W."/>
            <person name="Angelini C."/>
            <person name="Antonin V."/>
            <person name="Barry K.W."/>
            <person name="Bougher N.L."/>
            <person name="Buchanan P."/>
            <person name="Buyck B."/>
            <person name="Bense V."/>
            <person name="Catcheside P."/>
            <person name="Chovatia M."/>
            <person name="Cooper J."/>
            <person name="Damon W."/>
            <person name="Desjardin D."/>
            <person name="Finy P."/>
            <person name="Geml J."/>
            <person name="Haridas S."/>
            <person name="Hughes K."/>
            <person name="Justo A."/>
            <person name="Karasinski D."/>
            <person name="Kautmanova I."/>
            <person name="Kiss B."/>
            <person name="Kocsube S."/>
            <person name="Kotiranta H."/>
            <person name="LaButti K.M."/>
            <person name="Lechner B.E."/>
            <person name="Liimatainen K."/>
            <person name="Lipzen A."/>
            <person name="Lukacs Z."/>
            <person name="Mihaltcheva S."/>
            <person name="Morgado L.N."/>
            <person name="Niskanen T."/>
            <person name="Noordeloos M.E."/>
            <person name="Ohm R.A."/>
            <person name="Ortiz-Santana B."/>
            <person name="Ovrebo C."/>
            <person name="Racz N."/>
            <person name="Riley R."/>
            <person name="Savchenko A."/>
            <person name="Shiryaev A."/>
            <person name="Soop K."/>
            <person name="Spirin V."/>
            <person name="Szebenyi C."/>
            <person name="Tomsovsky M."/>
            <person name="Tulloss R.E."/>
            <person name="Uehling J."/>
            <person name="Grigoriev I.V."/>
            <person name="Vagvolgyi C."/>
            <person name="Papp T."/>
            <person name="Martin F.M."/>
            <person name="Miettinen O."/>
            <person name="Hibbett D.S."/>
            <person name="Nagy L.G."/>
        </authorList>
    </citation>
    <scope>NUCLEOTIDE SEQUENCE [LARGE SCALE GENOMIC DNA]</scope>
    <source>
        <strain evidence="2 3">FP101781</strain>
    </source>
</reference>
<name>A0A4Y7T945_COPMI</name>
<gene>
    <name evidence="2" type="ORF">FA13DRAFT_526449</name>
</gene>
<dbReference type="AlphaFoldDB" id="A0A4Y7T945"/>
<proteinExistence type="predicted"/>
<comment type="caution">
    <text evidence="2">The sequence shown here is derived from an EMBL/GenBank/DDBJ whole genome shotgun (WGS) entry which is preliminary data.</text>
</comment>
<keyword evidence="2" id="KW-0378">Hydrolase</keyword>
<dbReference type="InterPro" id="IPR002925">
    <property type="entry name" value="Dienelactn_hydro"/>
</dbReference>
<dbReference type="PANTHER" id="PTHR17630:SF44">
    <property type="entry name" value="PROTEIN AIM2"/>
    <property type="match status" value="1"/>
</dbReference>
<dbReference type="STRING" id="71717.A0A4Y7T945"/>
<protein>
    <submittedName>
        <fullName evidence="2">Alpha/beta-hydrolase</fullName>
    </submittedName>
</protein>
<dbReference type="PANTHER" id="PTHR17630">
    <property type="entry name" value="DIENELACTONE HYDROLASE"/>
    <property type="match status" value="1"/>
</dbReference>
<evidence type="ECO:0000313" key="2">
    <source>
        <dbReference type="EMBL" id="TEB30675.1"/>
    </source>
</evidence>
<accession>A0A4Y7T945</accession>
<dbReference type="Proteomes" id="UP000298030">
    <property type="component" value="Unassembled WGS sequence"/>
</dbReference>
<dbReference type="SUPFAM" id="SSF53474">
    <property type="entry name" value="alpha/beta-Hydrolases"/>
    <property type="match status" value="1"/>
</dbReference>
<evidence type="ECO:0000259" key="1">
    <source>
        <dbReference type="Pfam" id="PF01738"/>
    </source>
</evidence>
<organism evidence="2 3">
    <name type="scientific">Coprinellus micaceus</name>
    <name type="common">Glistening ink-cap mushroom</name>
    <name type="synonym">Coprinus micaceus</name>
    <dbReference type="NCBI Taxonomy" id="71717"/>
    <lineage>
        <taxon>Eukaryota</taxon>
        <taxon>Fungi</taxon>
        <taxon>Dikarya</taxon>
        <taxon>Basidiomycota</taxon>
        <taxon>Agaricomycotina</taxon>
        <taxon>Agaricomycetes</taxon>
        <taxon>Agaricomycetidae</taxon>
        <taxon>Agaricales</taxon>
        <taxon>Agaricineae</taxon>
        <taxon>Psathyrellaceae</taxon>
        <taxon>Coprinellus</taxon>
    </lineage>
</organism>
<keyword evidence="3" id="KW-1185">Reference proteome</keyword>
<feature type="domain" description="Dienelactone hydrolase" evidence="1">
    <location>
        <begin position="27"/>
        <end position="267"/>
    </location>
</feature>
<evidence type="ECO:0000313" key="3">
    <source>
        <dbReference type="Proteomes" id="UP000298030"/>
    </source>
</evidence>
<dbReference type="Pfam" id="PF01738">
    <property type="entry name" value="DLH"/>
    <property type="match status" value="1"/>
</dbReference>
<dbReference type="Gene3D" id="3.40.50.1820">
    <property type="entry name" value="alpha/beta hydrolase"/>
    <property type="match status" value="1"/>
</dbReference>
<dbReference type="GO" id="GO:0016787">
    <property type="term" value="F:hydrolase activity"/>
    <property type="evidence" value="ECO:0007669"/>
    <property type="project" value="UniProtKB-KW"/>
</dbReference>
<dbReference type="EMBL" id="QPFP01000022">
    <property type="protein sequence ID" value="TEB30675.1"/>
    <property type="molecule type" value="Genomic_DNA"/>
</dbReference>
<sequence length="271" mass="30198">MSCPRCAEGCILPGDPKGAIQSGFAGAYLATPSNGPTESKRAVLLLTDVFGLPNKNCKLIADEVAEKLQCHVWIPDYFDGQPPFALDGMNMPTRPDEPVTTWMWLQFFVWRVLPRLKNLLWTNRASAVDARVTSFIALLKEKKGYEKLGIFGYCFGGTTAIRFAATDLIQSVVICHPGPFSLPQIQAIRVPASWVCAEVDAFMPDALKLQSEAELASRKDTDKFVEYEFVDYKGTTHGFAIRPDIRYPDIVEAQKRSVDQIAAWFDKTLLV</sequence>
<dbReference type="InterPro" id="IPR029058">
    <property type="entry name" value="AB_hydrolase_fold"/>
</dbReference>
<dbReference type="OrthoDB" id="10019231at2759"/>